<dbReference type="GO" id="GO:0016740">
    <property type="term" value="F:transferase activity"/>
    <property type="evidence" value="ECO:0007669"/>
    <property type="project" value="UniProtKB-KW"/>
</dbReference>
<dbReference type="GO" id="GO:0004065">
    <property type="term" value="F:arylsulfatase activity"/>
    <property type="evidence" value="ECO:0007669"/>
    <property type="project" value="TreeGrafter"/>
</dbReference>
<evidence type="ECO:0000313" key="7">
    <source>
        <dbReference type="Proteomes" id="UP000428260"/>
    </source>
</evidence>
<evidence type="ECO:0000259" key="5">
    <source>
        <dbReference type="Pfam" id="PF00884"/>
    </source>
</evidence>
<dbReference type="GO" id="GO:0046872">
    <property type="term" value="F:metal ion binding"/>
    <property type="evidence" value="ECO:0007669"/>
    <property type="project" value="UniProtKB-KW"/>
</dbReference>
<dbReference type="Gene3D" id="3.40.720.10">
    <property type="entry name" value="Alkaline Phosphatase, subunit A"/>
    <property type="match status" value="1"/>
</dbReference>
<dbReference type="Pfam" id="PF00884">
    <property type="entry name" value="Sulfatase"/>
    <property type="match status" value="1"/>
</dbReference>
<dbReference type="PROSITE" id="PS51257">
    <property type="entry name" value="PROKAR_LIPOPROTEIN"/>
    <property type="match status" value="1"/>
</dbReference>
<comment type="similarity">
    <text evidence="1">Belongs to the sulfatase family.</text>
</comment>
<evidence type="ECO:0000256" key="4">
    <source>
        <dbReference type="ARBA" id="ARBA00022837"/>
    </source>
</evidence>
<evidence type="ECO:0000256" key="3">
    <source>
        <dbReference type="ARBA" id="ARBA00022801"/>
    </source>
</evidence>
<dbReference type="RefSeq" id="WP_158862798.1">
    <property type="nucleotide sequence ID" value="NZ_CP046401.1"/>
</dbReference>
<keyword evidence="4" id="KW-0106">Calcium</keyword>
<dbReference type="PANTHER" id="PTHR42693">
    <property type="entry name" value="ARYLSULFATASE FAMILY MEMBER"/>
    <property type="match status" value="1"/>
</dbReference>
<dbReference type="InterPro" id="IPR024607">
    <property type="entry name" value="Sulfatase_CS"/>
</dbReference>
<gene>
    <name evidence="6" type="ORF">GM418_02450</name>
</gene>
<protein>
    <submittedName>
        <fullName evidence="6">Sulfatase-like hydrolase/transferase</fullName>
    </submittedName>
</protein>
<feature type="domain" description="Sulfatase N-terminal" evidence="5">
    <location>
        <begin position="36"/>
        <end position="344"/>
    </location>
</feature>
<keyword evidence="7" id="KW-1185">Reference proteome</keyword>
<organism evidence="6 7">
    <name type="scientific">Maribellus comscasis</name>
    <dbReference type="NCBI Taxonomy" id="2681766"/>
    <lineage>
        <taxon>Bacteria</taxon>
        <taxon>Pseudomonadati</taxon>
        <taxon>Bacteroidota</taxon>
        <taxon>Bacteroidia</taxon>
        <taxon>Marinilabiliales</taxon>
        <taxon>Prolixibacteraceae</taxon>
        <taxon>Maribellus</taxon>
    </lineage>
</organism>
<accession>A0A6I6JJU2</accession>
<dbReference type="AlphaFoldDB" id="A0A6I6JJU2"/>
<evidence type="ECO:0000256" key="1">
    <source>
        <dbReference type="ARBA" id="ARBA00008779"/>
    </source>
</evidence>
<keyword evidence="2" id="KW-0479">Metal-binding</keyword>
<proteinExistence type="inferred from homology"/>
<sequence>MKIKFLPIMLVILANVGLLSFLTSCEPGKKQTAEKPNVILILTDDQGYGDFSCHGNPVLKTPVLDKFHDQCVRFTDFHSSPMCSPTRGQLMTGRDAVDNACTAVCMGRSLVREDLPMMSDIFKASGYQTAHFGKWHMGDSYPFRPQDRGFDETIHHGAWGITSIADYYGNTYWKGKFNHNGKYEDFDEYCTDAWFDYMLKYINKWQKGDKPFFIYLPTNCPHAPHMCDDSYAEPYWKQGIDTVTARFFGQIANIDENMEGLLKTLDEKGLADNTILIYMSDNGTVQGENVYNAGMRGKKTYPYEGGHRVPLFIRWPNGDLGEPRDIDALTECQDILPTLIDWCGLKEPENAAFDGTSLSLLFKGDTHGIDDRILVVQYDNPYQPEESKVVMWKRWRLVKSTELYDLTVDPGQKNDVAAGHPEIVKKLKDYYDSWLVDAMKGYNKTRYIHIGTEHQNPCMLFSNDWQGDYADNAWNLFKGNAFGAWDVIVEAAGKYEFTLSRWHPASGLALTDSSLFNGKYQGGLPIAKAKIKVGTQEQIVETKPGQSLVKFTMDLPEGATKVETWFLDKNDKEICSAFYTDVELL</sequence>
<keyword evidence="3 6" id="KW-0378">Hydrolase</keyword>
<dbReference type="PANTHER" id="PTHR42693:SF53">
    <property type="entry name" value="ENDO-4-O-SULFATASE"/>
    <property type="match status" value="1"/>
</dbReference>
<dbReference type="KEGG" id="mcos:GM418_02450"/>
<dbReference type="SUPFAM" id="SSF53649">
    <property type="entry name" value="Alkaline phosphatase-like"/>
    <property type="match status" value="1"/>
</dbReference>
<dbReference type="InterPro" id="IPR000917">
    <property type="entry name" value="Sulfatase_N"/>
</dbReference>
<dbReference type="InterPro" id="IPR017850">
    <property type="entry name" value="Alkaline_phosphatase_core_sf"/>
</dbReference>
<reference evidence="6 7" key="1">
    <citation type="submission" date="2019-11" db="EMBL/GenBank/DDBJ databases">
        <authorList>
            <person name="Zheng R.K."/>
            <person name="Sun C.M."/>
        </authorList>
    </citation>
    <scope>NUCLEOTIDE SEQUENCE [LARGE SCALE GENOMIC DNA]</scope>
    <source>
        <strain evidence="6 7">WC007</strain>
    </source>
</reference>
<evidence type="ECO:0000256" key="2">
    <source>
        <dbReference type="ARBA" id="ARBA00022723"/>
    </source>
</evidence>
<dbReference type="Gene3D" id="3.30.1120.10">
    <property type="match status" value="1"/>
</dbReference>
<dbReference type="PROSITE" id="PS00523">
    <property type="entry name" value="SULFATASE_1"/>
    <property type="match status" value="1"/>
</dbReference>
<dbReference type="CDD" id="cd16146">
    <property type="entry name" value="ARS_like"/>
    <property type="match status" value="1"/>
</dbReference>
<evidence type="ECO:0000313" key="6">
    <source>
        <dbReference type="EMBL" id="QGY42551.1"/>
    </source>
</evidence>
<name>A0A6I6JJU2_9BACT</name>
<dbReference type="InterPro" id="IPR050738">
    <property type="entry name" value="Sulfatase"/>
</dbReference>
<keyword evidence="6" id="KW-0808">Transferase</keyword>
<dbReference type="EMBL" id="CP046401">
    <property type="protein sequence ID" value="QGY42551.1"/>
    <property type="molecule type" value="Genomic_DNA"/>
</dbReference>
<dbReference type="Proteomes" id="UP000428260">
    <property type="component" value="Chromosome"/>
</dbReference>